<dbReference type="PROSITE" id="PS50041">
    <property type="entry name" value="C_TYPE_LECTIN_2"/>
    <property type="match status" value="1"/>
</dbReference>
<evidence type="ECO:0000256" key="2">
    <source>
        <dbReference type="ARBA" id="ARBA00022525"/>
    </source>
</evidence>
<keyword evidence="3 7" id="KW-0732">Signal</keyword>
<feature type="chain" id="PRO_5044545577" evidence="7">
    <location>
        <begin position="27"/>
        <end position="289"/>
    </location>
</feature>
<dbReference type="Ensembl" id="ENSSFOT00015024051.2">
    <property type="protein sequence ID" value="ENSSFOP00015023791.2"/>
    <property type="gene ID" value="ENSSFOG00015015288.2"/>
</dbReference>
<dbReference type="KEGG" id="sfm:108928507"/>
<dbReference type="InterPro" id="IPR016187">
    <property type="entry name" value="CTDL_fold"/>
</dbReference>
<comment type="subcellular location">
    <subcellularLocation>
        <location evidence="1">Secreted</location>
    </subcellularLocation>
</comment>
<dbReference type="InterPro" id="IPR016186">
    <property type="entry name" value="C-type_lectin-like/link_sf"/>
</dbReference>
<dbReference type="GeneTree" id="ENSGT00950000183186"/>
<dbReference type="EMBL" id="JARO02002042">
    <property type="protein sequence ID" value="KPP73728.1"/>
    <property type="molecule type" value="Genomic_DNA"/>
</dbReference>
<feature type="compositionally biased region" description="Acidic residues" evidence="6">
    <location>
        <begin position="65"/>
        <end position="77"/>
    </location>
</feature>
<dbReference type="FunFam" id="3.10.100.10:FF:000010">
    <property type="entry name" value="C-type lectin domain family 3 member A"/>
    <property type="match status" value="1"/>
</dbReference>
<proteinExistence type="predicted"/>
<evidence type="ECO:0000256" key="6">
    <source>
        <dbReference type="SAM" id="MobiDB-lite"/>
    </source>
</evidence>
<dbReference type="OrthoDB" id="441660at2759"/>
<dbReference type="Pfam" id="PF00059">
    <property type="entry name" value="Lectin_C"/>
    <property type="match status" value="1"/>
</dbReference>
<dbReference type="PANTHER" id="PTHR22799">
    <property type="entry name" value="TETRANECTIN-RELATED"/>
    <property type="match status" value="1"/>
</dbReference>
<dbReference type="AlphaFoldDB" id="A0A0P7UYC0"/>
<dbReference type="InterPro" id="IPR018378">
    <property type="entry name" value="C-type_lectin_CS"/>
</dbReference>
<organism evidence="9 11">
    <name type="scientific">Scleropages formosus</name>
    <name type="common">Asian bonytongue</name>
    <name type="synonym">Osteoglossum formosum</name>
    <dbReference type="NCBI Taxonomy" id="113540"/>
    <lineage>
        <taxon>Eukaryota</taxon>
        <taxon>Metazoa</taxon>
        <taxon>Chordata</taxon>
        <taxon>Craniata</taxon>
        <taxon>Vertebrata</taxon>
        <taxon>Euteleostomi</taxon>
        <taxon>Actinopterygii</taxon>
        <taxon>Neopterygii</taxon>
        <taxon>Teleostei</taxon>
        <taxon>Osteoglossocephala</taxon>
        <taxon>Osteoglossomorpha</taxon>
        <taxon>Osteoglossiformes</taxon>
        <taxon>Osteoglossidae</taxon>
        <taxon>Scleropages</taxon>
    </lineage>
</organism>
<evidence type="ECO:0000313" key="9">
    <source>
        <dbReference type="EMBL" id="KPP73728.1"/>
    </source>
</evidence>
<keyword evidence="5" id="KW-1015">Disulfide bond</keyword>
<dbReference type="Proteomes" id="UP000034805">
    <property type="component" value="Unassembled WGS sequence"/>
</dbReference>
<dbReference type="CTD" id="6320"/>
<dbReference type="Proteomes" id="UP000694397">
    <property type="component" value="Chromosome 1"/>
</dbReference>
<keyword evidence="12" id="KW-1185">Reference proteome</keyword>
<dbReference type="GO" id="GO:0008083">
    <property type="term" value="F:growth factor activity"/>
    <property type="evidence" value="ECO:0007669"/>
    <property type="project" value="TreeGrafter"/>
</dbReference>
<evidence type="ECO:0000256" key="4">
    <source>
        <dbReference type="ARBA" id="ARBA00022734"/>
    </source>
</evidence>
<reference evidence="9 11" key="1">
    <citation type="submission" date="2015-08" db="EMBL/GenBank/DDBJ databases">
        <title>The genome of the Asian arowana (Scleropages formosus).</title>
        <authorList>
            <person name="Tan M.H."/>
            <person name="Gan H.M."/>
            <person name="Croft L.J."/>
            <person name="Austin C.M."/>
        </authorList>
    </citation>
    <scope>NUCLEOTIDE SEQUENCE [LARGE SCALE GENOMIC DNA]</scope>
    <source>
        <strain evidence="9">Aro1</strain>
    </source>
</reference>
<evidence type="ECO:0000313" key="10">
    <source>
        <dbReference type="Ensembl" id="ENSSFOP00015023791.2"/>
    </source>
</evidence>
<sequence>MEKAAVLATALCLWAICLGGVGGVGGEGGESLENDTGAGSPETGTVPQDDDTKPLQSPETKEGQDIEGEDEEPEDPEPTSSLSDFETSYNYVLSRLMSTDQAIHRLNVGHYMLDVKLTQLLDRLSRLDAKLGEMDNEIQQVFALSKENRKEIGRLEGCQKGRRVGHKCFLVFRTYESYAGASQSCQERGGRMAMPRDRKEQEALADYARGFFHPGNWPIWLGINDLRSEGLYLFDDGTRVTYFQWRKHYLSSQPDGGKRENCVAISSDDGDWWDNYCDRRMFYLCEFDV</sequence>
<evidence type="ECO:0000256" key="5">
    <source>
        <dbReference type="ARBA" id="ARBA00023157"/>
    </source>
</evidence>
<evidence type="ECO:0000256" key="3">
    <source>
        <dbReference type="ARBA" id="ARBA00022729"/>
    </source>
</evidence>
<dbReference type="InterPro" id="IPR001304">
    <property type="entry name" value="C-type_lectin-like"/>
</dbReference>
<protein>
    <submittedName>
        <fullName evidence="10">C-type lectin domain containing 11A</fullName>
    </submittedName>
    <submittedName>
        <fullName evidence="9">C-type lectin domain family 11 member A-like</fullName>
    </submittedName>
</protein>
<dbReference type="InterPro" id="IPR051663">
    <property type="entry name" value="CLec_Tetranectin-domain"/>
</dbReference>
<feature type="domain" description="C-type lectin" evidence="8">
    <location>
        <begin position="164"/>
        <end position="286"/>
    </location>
</feature>
<dbReference type="SUPFAM" id="SSF56436">
    <property type="entry name" value="C-type lectin-like"/>
    <property type="match status" value="1"/>
</dbReference>
<dbReference type="GO" id="GO:0030246">
    <property type="term" value="F:carbohydrate binding"/>
    <property type="evidence" value="ECO:0007669"/>
    <property type="project" value="UniProtKB-KW"/>
</dbReference>
<dbReference type="SMART" id="SM00034">
    <property type="entry name" value="CLECT"/>
    <property type="match status" value="1"/>
</dbReference>
<feature type="region of interest" description="Disordered" evidence="6">
    <location>
        <begin position="27"/>
        <end position="84"/>
    </location>
</feature>
<feature type="signal peptide" evidence="7">
    <location>
        <begin position="1"/>
        <end position="26"/>
    </location>
</feature>
<keyword evidence="2" id="KW-0964">Secreted</keyword>
<name>A0A0P7UYC0_SCLFO</name>
<dbReference type="RefSeq" id="XP_018597965.2">
    <property type="nucleotide sequence ID" value="XM_018742449.2"/>
</dbReference>
<dbReference type="Gene3D" id="3.10.100.10">
    <property type="entry name" value="Mannose-Binding Protein A, subunit A"/>
    <property type="match status" value="1"/>
</dbReference>
<gene>
    <name evidence="10" type="primary">clec11a</name>
    <name evidence="9" type="ORF">Z043_107167</name>
</gene>
<dbReference type="GO" id="GO:0001503">
    <property type="term" value="P:ossification"/>
    <property type="evidence" value="ECO:0007669"/>
    <property type="project" value="TreeGrafter"/>
</dbReference>
<evidence type="ECO:0000256" key="7">
    <source>
        <dbReference type="SAM" id="SignalP"/>
    </source>
</evidence>
<reference evidence="10" key="3">
    <citation type="submission" date="2025-05" db="UniProtKB">
        <authorList>
            <consortium name="Ensembl"/>
        </authorList>
    </citation>
    <scope>IDENTIFICATION</scope>
</reference>
<reference evidence="10 12" key="2">
    <citation type="submission" date="2019-04" db="EMBL/GenBank/DDBJ databases">
        <authorList>
            <consortium name="Wellcome Sanger Institute Data Sharing"/>
        </authorList>
    </citation>
    <scope>NUCLEOTIDE SEQUENCE [LARGE SCALE GENOMIC DNA]</scope>
</reference>
<evidence type="ECO:0000259" key="8">
    <source>
        <dbReference type="PROSITE" id="PS50041"/>
    </source>
</evidence>
<keyword evidence="4 9" id="KW-0430">Lectin</keyword>
<accession>A0A0P7UYC0</accession>
<dbReference type="PANTHER" id="PTHR22799:SF1">
    <property type="entry name" value="C-TYPE LECTIN DOMAIN FAMILY 11 MEMBER A"/>
    <property type="match status" value="1"/>
</dbReference>
<dbReference type="GeneID" id="108928507"/>
<evidence type="ECO:0000256" key="1">
    <source>
        <dbReference type="ARBA" id="ARBA00004613"/>
    </source>
</evidence>
<dbReference type="GO" id="GO:0005615">
    <property type="term" value="C:extracellular space"/>
    <property type="evidence" value="ECO:0007669"/>
    <property type="project" value="TreeGrafter"/>
</dbReference>
<evidence type="ECO:0000313" key="11">
    <source>
        <dbReference type="Proteomes" id="UP000034805"/>
    </source>
</evidence>
<dbReference type="PROSITE" id="PS00615">
    <property type="entry name" value="C_TYPE_LECTIN_1"/>
    <property type="match status" value="1"/>
</dbReference>
<evidence type="ECO:0000313" key="12">
    <source>
        <dbReference type="Proteomes" id="UP000694397"/>
    </source>
</evidence>